<dbReference type="FunFam" id="3.30.360.10:FF:000016">
    <property type="entry name" value="Probable aspartate-semialdehyde dehydrogenase"/>
    <property type="match status" value="1"/>
</dbReference>
<feature type="region of interest" description="Disordered" evidence="7">
    <location>
        <begin position="266"/>
        <end position="289"/>
    </location>
</feature>
<dbReference type="SUPFAM" id="SSF51735">
    <property type="entry name" value="NAD(P)-binding Rossmann-fold domains"/>
    <property type="match status" value="1"/>
</dbReference>
<evidence type="ECO:0000256" key="5">
    <source>
        <dbReference type="ARBA" id="ARBA00023002"/>
    </source>
</evidence>
<dbReference type="PIRSF" id="PIRSF000148">
    <property type="entry name" value="ASA_dh"/>
    <property type="match status" value="1"/>
</dbReference>
<comment type="similarity">
    <text evidence="1">Belongs to the aspartate-semialdehyde dehydrogenase family.</text>
</comment>
<evidence type="ECO:0000259" key="8">
    <source>
        <dbReference type="SMART" id="SM00859"/>
    </source>
</evidence>
<dbReference type="PANTHER" id="PTHR46718:SF1">
    <property type="entry name" value="ASPARTATE-SEMIALDEHYDE DEHYDROGENASE"/>
    <property type="match status" value="1"/>
</dbReference>
<evidence type="ECO:0000256" key="2">
    <source>
        <dbReference type="ARBA" id="ARBA00022605"/>
    </source>
</evidence>
<dbReference type="InterPro" id="IPR000534">
    <property type="entry name" value="Semialdehyde_DH_NAD-bd"/>
</dbReference>
<dbReference type="InterPro" id="IPR051823">
    <property type="entry name" value="ASADH-related"/>
</dbReference>
<dbReference type="Gene3D" id="3.30.360.10">
    <property type="entry name" value="Dihydrodipicolinate Reductase, domain 2"/>
    <property type="match status" value="1"/>
</dbReference>
<dbReference type="SUPFAM" id="SSF55347">
    <property type="entry name" value="Glyceraldehyde-3-phosphate dehydrogenase-like, C-terminal domain"/>
    <property type="match status" value="1"/>
</dbReference>
<comment type="caution">
    <text evidence="9">The sequence shown here is derived from an EMBL/GenBank/DDBJ whole genome shotgun (WGS) entry which is preliminary data.</text>
</comment>
<keyword evidence="6" id="KW-0486">Methionine biosynthesis</keyword>
<feature type="domain" description="Semialdehyde dehydrogenase NAD-binding" evidence="8">
    <location>
        <begin position="1"/>
        <end position="121"/>
    </location>
</feature>
<evidence type="ECO:0000256" key="4">
    <source>
        <dbReference type="ARBA" id="ARBA00022857"/>
    </source>
</evidence>
<reference evidence="9" key="1">
    <citation type="journal article" date="2014" name="Front. Microbiol.">
        <title>High frequency of phylogenetically diverse reductive dehalogenase-homologous genes in deep subseafloor sedimentary metagenomes.</title>
        <authorList>
            <person name="Kawai M."/>
            <person name="Futagami T."/>
            <person name="Toyoda A."/>
            <person name="Takaki Y."/>
            <person name="Nishi S."/>
            <person name="Hori S."/>
            <person name="Arai W."/>
            <person name="Tsubouchi T."/>
            <person name="Morono Y."/>
            <person name="Uchiyama I."/>
            <person name="Ito T."/>
            <person name="Fujiyama A."/>
            <person name="Inagaki F."/>
            <person name="Takami H."/>
        </authorList>
    </citation>
    <scope>NUCLEOTIDE SEQUENCE</scope>
    <source>
        <strain evidence="9">Expedition CK06-06</strain>
    </source>
</reference>
<dbReference type="InterPro" id="IPR005676">
    <property type="entry name" value="Asp_semi-ald_DH_pep-lack"/>
</dbReference>
<dbReference type="CDD" id="cd18130">
    <property type="entry name" value="ASADH_C_arch_fung_like"/>
    <property type="match status" value="1"/>
</dbReference>
<sequence length="339" mass="37071">ATGMVGQRFIQLLEDHPWFEIGDLAASERSADKPYEEAVSGRWKLETPIPEKTASMVVKECTPNLDCKVVFSALDASFAGPVEEDFAKAGYVVSSNSRNHRMVDDVPLLIPEVNAEHTAIIEQQKKRFNNKGYIVTNPNCSTIGLVLALAPLHKKYSINKMVVTTLQALSGAGFPGVPSLDILDNVIPFIGGEEAKMESETLKLLGTLEGGKFVFADIAVSASCNRVNVKDGHLECVSIELEKKPSRDELTRTLQSFNPLKELNLPSSPPQPILVKEEDSRPQPKYDRDLGKGMASIVGRIRECPVLDYKLVILSHNTVRGAAGAAILNAEYLKVKGFL</sequence>
<gene>
    <name evidence="9" type="ORF">S01H4_15530</name>
</gene>
<protein>
    <recommendedName>
        <fullName evidence="8">Semialdehyde dehydrogenase NAD-binding domain-containing protein</fullName>
    </recommendedName>
</protein>
<dbReference type="SMART" id="SM00859">
    <property type="entry name" value="Semialdhyde_dh"/>
    <property type="match status" value="1"/>
</dbReference>
<dbReference type="InterPro" id="IPR012280">
    <property type="entry name" value="Semialdhyde_DH_dimer_dom"/>
</dbReference>
<evidence type="ECO:0000256" key="7">
    <source>
        <dbReference type="SAM" id="MobiDB-lite"/>
    </source>
</evidence>
<dbReference type="GO" id="GO:0051287">
    <property type="term" value="F:NAD binding"/>
    <property type="evidence" value="ECO:0007669"/>
    <property type="project" value="InterPro"/>
</dbReference>
<evidence type="ECO:0000313" key="9">
    <source>
        <dbReference type="EMBL" id="GAG70065.1"/>
    </source>
</evidence>
<dbReference type="GO" id="GO:0009086">
    <property type="term" value="P:methionine biosynthetic process"/>
    <property type="evidence" value="ECO:0007669"/>
    <property type="project" value="UniProtKB-KW"/>
</dbReference>
<accession>X0ZK94</accession>
<evidence type="ECO:0000256" key="6">
    <source>
        <dbReference type="ARBA" id="ARBA00023167"/>
    </source>
</evidence>
<dbReference type="GO" id="GO:0046983">
    <property type="term" value="F:protein dimerization activity"/>
    <property type="evidence" value="ECO:0007669"/>
    <property type="project" value="InterPro"/>
</dbReference>
<dbReference type="NCBIfam" id="TIGR00978">
    <property type="entry name" value="asd_EA"/>
    <property type="match status" value="1"/>
</dbReference>
<name>X0ZK94_9ZZZZ</name>
<evidence type="ECO:0000256" key="3">
    <source>
        <dbReference type="ARBA" id="ARBA00022697"/>
    </source>
</evidence>
<dbReference type="InterPro" id="IPR036291">
    <property type="entry name" value="NAD(P)-bd_dom_sf"/>
</dbReference>
<keyword evidence="2" id="KW-0028">Amino-acid biosynthesis</keyword>
<dbReference type="Pfam" id="PF01118">
    <property type="entry name" value="Semialdhyde_dh"/>
    <property type="match status" value="1"/>
</dbReference>
<dbReference type="PANTHER" id="PTHR46718">
    <property type="entry name" value="ASPARTATE-SEMIALDEHYDE DEHYDROGENASE"/>
    <property type="match status" value="1"/>
</dbReference>
<dbReference type="GO" id="GO:0009088">
    <property type="term" value="P:threonine biosynthetic process"/>
    <property type="evidence" value="ECO:0007669"/>
    <property type="project" value="UniProtKB-KW"/>
</dbReference>
<dbReference type="EMBL" id="BART01006805">
    <property type="protein sequence ID" value="GAG70065.1"/>
    <property type="molecule type" value="Genomic_DNA"/>
</dbReference>
<evidence type="ECO:0000256" key="1">
    <source>
        <dbReference type="ARBA" id="ARBA00010584"/>
    </source>
</evidence>
<feature type="non-terminal residue" evidence="9">
    <location>
        <position position="1"/>
    </location>
</feature>
<keyword evidence="5" id="KW-0560">Oxidoreductase</keyword>
<dbReference type="GO" id="GO:0004073">
    <property type="term" value="F:aspartate-semialdehyde dehydrogenase activity"/>
    <property type="evidence" value="ECO:0007669"/>
    <property type="project" value="TreeGrafter"/>
</dbReference>
<proteinExistence type="inferred from homology"/>
<organism evidence="9">
    <name type="scientific">marine sediment metagenome</name>
    <dbReference type="NCBI Taxonomy" id="412755"/>
    <lineage>
        <taxon>unclassified sequences</taxon>
        <taxon>metagenomes</taxon>
        <taxon>ecological metagenomes</taxon>
    </lineage>
</organism>
<dbReference type="CDD" id="cd02315">
    <property type="entry name" value="ScASADH_like_N"/>
    <property type="match status" value="1"/>
</dbReference>
<keyword evidence="3" id="KW-0791">Threonine biosynthesis</keyword>
<dbReference type="Gene3D" id="3.40.50.720">
    <property type="entry name" value="NAD(P)-binding Rossmann-like Domain"/>
    <property type="match status" value="1"/>
</dbReference>
<dbReference type="GO" id="GO:0050661">
    <property type="term" value="F:NADP binding"/>
    <property type="evidence" value="ECO:0007669"/>
    <property type="project" value="InterPro"/>
</dbReference>
<dbReference type="AlphaFoldDB" id="X0ZK94"/>
<dbReference type="Pfam" id="PF02774">
    <property type="entry name" value="Semialdhyde_dhC"/>
    <property type="match status" value="1"/>
</dbReference>
<keyword evidence="4" id="KW-0521">NADP</keyword>
<dbReference type="NCBIfam" id="NF006416">
    <property type="entry name" value="PRK08664.1"/>
    <property type="match status" value="1"/>
</dbReference>
<feature type="compositionally biased region" description="Basic and acidic residues" evidence="7">
    <location>
        <begin position="275"/>
        <end position="289"/>
    </location>
</feature>